<dbReference type="STRING" id="1423727.FC34_GL000628"/>
<dbReference type="AlphaFoldDB" id="A0A0R2B4P6"/>
<dbReference type="Pfam" id="PF04262">
    <property type="entry name" value="Glu_cys_ligase"/>
    <property type="match status" value="1"/>
</dbReference>
<dbReference type="NCBIfam" id="NF002688">
    <property type="entry name" value="PRK02471.1"/>
    <property type="match status" value="1"/>
</dbReference>
<dbReference type="InterPro" id="IPR040657">
    <property type="entry name" value="GshAB_ATP-grasp"/>
</dbReference>
<dbReference type="GO" id="GO:0006750">
    <property type="term" value="P:glutathione biosynthetic process"/>
    <property type="evidence" value="ECO:0007669"/>
    <property type="project" value="UniProtKB-UniPathway"/>
</dbReference>
<evidence type="ECO:0000259" key="12">
    <source>
        <dbReference type="PROSITE" id="PS50975"/>
    </source>
</evidence>
<dbReference type="Proteomes" id="UP000051672">
    <property type="component" value="Unassembled WGS sequence"/>
</dbReference>
<evidence type="ECO:0000313" key="13">
    <source>
        <dbReference type="EMBL" id="KRM72916.1"/>
    </source>
</evidence>
<keyword evidence="7" id="KW-0511">Multifunctional enzyme</keyword>
<evidence type="ECO:0000256" key="4">
    <source>
        <dbReference type="ARBA" id="ARBA00022684"/>
    </source>
</evidence>
<comment type="caution">
    <text evidence="13">The sequence shown here is derived from an EMBL/GenBank/DDBJ whole genome shotgun (WGS) entry which is preliminary data.</text>
</comment>
<comment type="catalytic activity">
    <reaction evidence="8">
        <text>L-cysteine + L-glutamate + ATP = gamma-L-glutamyl-L-cysteine + ADP + phosphate + H(+)</text>
        <dbReference type="Rhea" id="RHEA:13285"/>
        <dbReference type="ChEBI" id="CHEBI:15378"/>
        <dbReference type="ChEBI" id="CHEBI:29985"/>
        <dbReference type="ChEBI" id="CHEBI:30616"/>
        <dbReference type="ChEBI" id="CHEBI:35235"/>
        <dbReference type="ChEBI" id="CHEBI:43474"/>
        <dbReference type="ChEBI" id="CHEBI:58173"/>
        <dbReference type="ChEBI" id="CHEBI:456216"/>
        <dbReference type="EC" id="6.3.2.2"/>
    </reaction>
</comment>
<evidence type="ECO:0000256" key="9">
    <source>
        <dbReference type="PROSITE-ProRule" id="PRU00409"/>
    </source>
</evidence>
<evidence type="ECO:0000256" key="8">
    <source>
        <dbReference type="ARBA" id="ARBA00048819"/>
    </source>
</evidence>
<dbReference type="SUPFAM" id="SSF56059">
    <property type="entry name" value="Glutathione synthetase ATP-binding domain-like"/>
    <property type="match status" value="1"/>
</dbReference>
<comment type="similarity">
    <text evidence="10">Belongs to the glutamate--cysteine ligase type 1 family.</text>
</comment>
<dbReference type="GO" id="GO:0046872">
    <property type="term" value="F:metal ion binding"/>
    <property type="evidence" value="ECO:0007669"/>
    <property type="project" value="InterPro"/>
</dbReference>
<evidence type="ECO:0000313" key="14">
    <source>
        <dbReference type="Proteomes" id="UP000051672"/>
    </source>
</evidence>
<dbReference type="InterPro" id="IPR011761">
    <property type="entry name" value="ATP-grasp"/>
</dbReference>
<feature type="domain" description="ATP-grasp" evidence="12">
    <location>
        <begin position="498"/>
        <end position="760"/>
    </location>
</feature>
<dbReference type="InterPro" id="IPR014746">
    <property type="entry name" value="Gln_synth/guanido_kin_cat_dom"/>
</dbReference>
<reference evidence="13 14" key="1">
    <citation type="journal article" date="2015" name="Genome Announc.">
        <title>Expanding the biotechnology potential of lactobacilli through comparative genomics of 213 strains and associated genera.</title>
        <authorList>
            <person name="Sun Z."/>
            <person name="Harris H.M."/>
            <person name="McCann A."/>
            <person name="Guo C."/>
            <person name="Argimon S."/>
            <person name="Zhang W."/>
            <person name="Yang X."/>
            <person name="Jeffery I.B."/>
            <person name="Cooney J.C."/>
            <person name="Kagawa T.F."/>
            <person name="Liu W."/>
            <person name="Song Y."/>
            <person name="Salvetti E."/>
            <person name="Wrobel A."/>
            <person name="Rasinkangas P."/>
            <person name="Parkhill J."/>
            <person name="Rea M.C."/>
            <person name="O'Sullivan O."/>
            <person name="Ritari J."/>
            <person name="Douillard F.P."/>
            <person name="Paul Ross R."/>
            <person name="Yang R."/>
            <person name="Briner A.E."/>
            <person name="Felis G.E."/>
            <person name="de Vos W.M."/>
            <person name="Barrangou R."/>
            <person name="Klaenhammer T.R."/>
            <person name="Caufield P.W."/>
            <person name="Cui Y."/>
            <person name="Zhang H."/>
            <person name="O'Toole P.W."/>
        </authorList>
    </citation>
    <scope>NUCLEOTIDE SEQUENCE [LARGE SCALE GENOMIC DNA]</scope>
    <source>
        <strain evidence="13 14">DSM 23927</strain>
    </source>
</reference>
<dbReference type="EC" id="6.3.2.2" evidence="2"/>
<evidence type="ECO:0000256" key="3">
    <source>
        <dbReference type="ARBA" id="ARBA00022598"/>
    </source>
</evidence>
<keyword evidence="5 9" id="KW-0547">Nucleotide-binding</keyword>
<dbReference type="GO" id="GO:0004357">
    <property type="term" value="F:glutamate-cysteine ligase activity"/>
    <property type="evidence" value="ECO:0007669"/>
    <property type="project" value="UniProtKB-EC"/>
</dbReference>
<dbReference type="EMBL" id="AYZQ01000001">
    <property type="protein sequence ID" value="KRM72916.1"/>
    <property type="molecule type" value="Genomic_DNA"/>
</dbReference>
<evidence type="ECO:0000256" key="6">
    <source>
        <dbReference type="ARBA" id="ARBA00022840"/>
    </source>
</evidence>
<evidence type="ECO:0000256" key="10">
    <source>
        <dbReference type="RuleBase" id="RU003544"/>
    </source>
</evidence>
<dbReference type="InterPro" id="IPR007370">
    <property type="entry name" value="Glu_cys_ligase"/>
</dbReference>
<dbReference type="PANTHER" id="PTHR38761:SF1">
    <property type="entry name" value="GLUTAMATE--CYSTEINE LIGASE"/>
    <property type="match status" value="1"/>
</dbReference>
<dbReference type="InterPro" id="IPR006334">
    <property type="entry name" value="Glut_cys_ligase"/>
</dbReference>
<sequence length="768" mass="85504">MDVLEAIMQTFWDKIKANHLEGLESLTTIGIEREAQRVDTQGHLALSDHPASLGDRAFHPYLQTDFAESQTETITDTHVGVTAVMEQLQGLTATLARALPKDERLWLQTMPPVLPGDLATVPVAHPSPERLAYRQKLIGATGDVRQQMMSSVHLNLSLPETLFERLYEAEDFGGQAPDYVTYRNQIYVHLSQQWLLHRSVITYLFGASPLANSADYPDAPKQPVRSLHSSRQFGYHNPDDVQVRYSSAEAYANDIAAAVQSGSLISAANYYGGVRLRGENLTQTGIEYLEFRDFDLNPFVVTSLSPEELQFVVDYVWFLFSQPMLEANEVTKKLTQAATDNERMAMADPFSPAQNLVPFFDEMAEWLNAQQPSAPRVAAFTAMQDRILHPEQTPAARLTTLIQASEYQHAGLQLADELTQSLTAEPYLLPGYTDMEQSTQMLIEDSYRLGLKVDLLDRDDQLVQLTLQDHQEWVRAGNETRLDSLVVSRLVDDKLATKAVLGAAKLPVARAAVYHDWASARADFVGSFLNKSIVVKPKSSNVGAGVTIFAVPPAEADFKRAFDFAHEYGDVLVELFIKGTEYRFFVVGDQVRAILERIPANVVGDGQHTIAELVDKKNQDPRRGDAHRKPLQTLRLEDRQLQVLASQGLTPDSVPLRGHQAFLLTNSNISTGGDSYDVTDEMDASYKKLAVQASQALQQTISGVDIIIPNLYVPYEPDKGMATIVESNYNPAMFMHLFPYMGEPRRVTLDVITTLFPELPESGASFEA</sequence>
<dbReference type="Pfam" id="PF18419">
    <property type="entry name" value="ATP-grasp_6"/>
    <property type="match status" value="1"/>
</dbReference>
<dbReference type="Gene3D" id="3.30.590.20">
    <property type="match status" value="1"/>
</dbReference>
<evidence type="ECO:0000256" key="1">
    <source>
        <dbReference type="ARBA" id="ARBA00005006"/>
    </source>
</evidence>
<dbReference type="Gene3D" id="3.30.1490.20">
    <property type="entry name" value="ATP-grasp fold, A domain"/>
    <property type="match status" value="1"/>
</dbReference>
<dbReference type="GO" id="GO:0005829">
    <property type="term" value="C:cytosol"/>
    <property type="evidence" value="ECO:0007669"/>
    <property type="project" value="TreeGrafter"/>
</dbReference>
<evidence type="ECO:0000256" key="2">
    <source>
        <dbReference type="ARBA" id="ARBA00012220"/>
    </source>
</evidence>
<keyword evidence="3 10" id="KW-0436">Ligase</keyword>
<keyword evidence="6 9" id="KW-0067">ATP-binding</keyword>
<keyword evidence="14" id="KW-1185">Reference proteome</keyword>
<dbReference type="Gene3D" id="3.30.470.20">
    <property type="entry name" value="ATP-grasp fold, B domain"/>
    <property type="match status" value="2"/>
</dbReference>
<protein>
    <recommendedName>
        <fullName evidence="2">glutamate--cysteine ligase</fullName>
        <ecNumber evidence="2">6.3.2.2</ecNumber>
    </recommendedName>
</protein>
<evidence type="ECO:0000256" key="5">
    <source>
        <dbReference type="ARBA" id="ARBA00022741"/>
    </source>
</evidence>
<dbReference type="PANTHER" id="PTHR38761">
    <property type="entry name" value="GLUTAMATE--CYSTEINE LIGASE"/>
    <property type="match status" value="1"/>
</dbReference>
<dbReference type="UniPathway" id="UPA00142">
    <property type="reaction ID" value="UER00209"/>
</dbReference>
<dbReference type="PROSITE" id="PS50975">
    <property type="entry name" value="ATP_GRASP"/>
    <property type="match status" value="1"/>
</dbReference>
<comment type="pathway">
    <text evidence="1">Sulfur metabolism; glutathione biosynthesis; glutathione from L-cysteine and L-glutamate: step 1/2.</text>
</comment>
<organism evidence="13 14">
    <name type="scientific">Lacticaseibacillus brantae DSM 23927</name>
    <dbReference type="NCBI Taxonomy" id="1423727"/>
    <lineage>
        <taxon>Bacteria</taxon>
        <taxon>Bacillati</taxon>
        <taxon>Bacillota</taxon>
        <taxon>Bacilli</taxon>
        <taxon>Lactobacillales</taxon>
        <taxon>Lactobacillaceae</taxon>
        <taxon>Lacticaseibacillus</taxon>
    </lineage>
</organism>
<accession>A0A0R2B4P6</accession>
<name>A0A0R2B4P6_9LACO</name>
<feature type="region of interest" description="Disordered" evidence="11">
    <location>
        <begin position="216"/>
        <end position="235"/>
    </location>
</feature>
<dbReference type="GO" id="GO:0005524">
    <property type="term" value="F:ATP binding"/>
    <property type="evidence" value="ECO:0007669"/>
    <property type="project" value="UniProtKB-UniRule"/>
</dbReference>
<proteinExistence type="inferred from homology"/>
<dbReference type="InterPro" id="IPR013815">
    <property type="entry name" value="ATP_grasp_subdomain_1"/>
</dbReference>
<dbReference type="PATRIC" id="fig|1423727.3.peg.631"/>
<dbReference type="SUPFAM" id="SSF55931">
    <property type="entry name" value="Glutamine synthetase/guanido kinase"/>
    <property type="match status" value="1"/>
</dbReference>
<keyword evidence="4 10" id="KW-0317">Glutathione biosynthesis</keyword>
<evidence type="ECO:0000256" key="11">
    <source>
        <dbReference type="SAM" id="MobiDB-lite"/>
    </source>
</evidence>
<evidence type="ECO:0000256" key="7">
    <source>
        <dbReference type="ARBA" id="ARBA00023268"/>
    </source>
</evidence>
<gene>
    <name evidence="13" type="ORF">FC34_GL000628</name>
</gene>